<dbReference type="Gene3D" id="2.60.120.10">
    <property type="entry name" value="Jelly Rolls"/>
    <property type="match status" value="1"/>
</dbReference>
<dbReference type="SMART" id="SM00100">
    <property type="entry name" value="cNMP"/>
    <property type="match status" value="1"/>
</dbReference>
<dbReference type="InterPro" id="IPR018490">
    <property type="entry name" value="cNMP-bd_dom_sf"/>
</dbReference>
<dbReference type="InterPro" id="IPR000595">
    <property type="entry name" value="cNMP-bd_dom"/>
</dbReference>
<sequence length="129" mass="14798">MERDLSEYEMNLSSGEVVYNEGDKGNCMYYIRKGKIKITIKRGKHEKVLSILTDGAFFGESALIDEKPRMASATAVEETELLVINKASFEANLNSNPVLSHILKTVIHRMHNIADLYYEREEKTEHSRF</sequence>
<proteinExistence type="predicted"/>
<evidence type="ECO:0000313" key="3">
    <source>
        <dbReference type="Proteomes" id="UP000630660"/>
    </source>
</evidence>
<dbReference type="PRINTS" id="PR00103">
    <property type="entry name" value="CAMPKINASE"/>
</dbReference>
<dbReference type="EMBL" id="WJKJ01000121">
    <property type="protein sequence ID" value="MBD3364323.1"/>
    <property type="molecule type" value="Genomic_DNA"/>
</dbReference>
<protein>
    <submittedName>
        <fullName evidence="2">Cyclic nucleotide-binding domain-containing protein</fullName>
    </submittedName>
</protein>
<dbReference type="InterPro" id="IPR014710">
    <property type="entry name" value="RmlC-like_jellyroll"/>
</dbReference>
<feature type="domain" description="Cyclic nucleotide-binding" evidence="1">
    <location>
        <begin position="1"/>
        <end position="90"/>
    </location>
</feature>
<accession>A0A9D5K8D4</accession>
<gene>
    <name evidence="2" type="ORF">GF359_03815</name>
</gene>
<dbReference type="PANTHER" id="PTHR23011:SF28">
    <property type="entry name" value="CYCLIC NUCLEOTIDE-BINDING DOMAIN CONTAINING PROTEIN"/>
    <property type="match status" value="1"/>
</dbReference>
<comment type="caution">
    <text evidence="2">The sequence shown here is derived from an EMBL/GenBank/DDBJ whole genome shotgun (WGS) entry which is preliminary data.</text>
</comment>
<name>A0A9D5K8D4_UNCW3</name>
<evidence type="ECO:0000259" key="1">
    <source>
        <dbReference type="PROSITE" id="PS50042"/>
    </source>
</evidence>
<reference evidence="2" key="1">
    <citation type="submission" date="2019-11" db="EMBL/GenBank/DDBJ databases">
        <title>Microbial mats filling the niche in hypersaline microbial mats.</title>
        <authorList>
            <person name="Wong H.L."/>
            <person name="Macleod F.I."/>
            <person name="White R.A. III"/>
            <person name="Burns B.P."/>
        </authorList>
    </citation>
    <scope>NUCLEOTIDE SEQUENCE</scope>
    <source>
        <strain evidence="2">Bin_327</strain>
    </source>
</reference>
<dbReference type="Proteomes" id="UP000630660">
    <property type="component" value="Unassembled WGS sequence"/>
</dbReference>
<dbReference type="Pfam" id="PF00027">
    <property type="entry name" value="cNMP_binding"/>
    <property type="match status" value="1"/>
</dbReference>
<evidence type="ECO:0000313" key="2">
    <source>
        <dbReference type="EMBL" id="MBD3364323.1"/>
    </source>
</evidence>
<organism evidence="2 3">
    <name type="scientific">candidate division WOR-3 bacterium</name>
    <dbReference type="NCBI Taxonomy" id="2052148"/>
    <lineage>
        <taxon>Bacteria</taxon>
        <taxon>Bacteria division WOR-3</taxon>
    </lineage>
</organism>
<dbReference type="SUPFAM" id="SSF51206">
    <property type="entry name" value="cAMP-binding domain-like"/>
    <property type="match status" value="1"/>
</dbReference>
<dbReference type="AlphaFoldDB" id="A0A9D5K8D4"/>
<dbReference type="PROSITE" id="PS50042">
    <property type="entry name" value="CNMP_BINDING_3"/>
    <property type="match status" value="1"/>
</dbReference>
<dbReference type="CDD" id="cd00038">
    <property type="entry name" value="CAP_ED"/>
    <property type="match status" value="1"/>
</dbReference>
<dbReference type="PANTHER" id="PTHR23011">
    <property type="entry name" value="CYCLIC NUCLEOTIDE-BINDING DOMAIN CONTAINING PROTEIN"/>
    <property type="match status" value="1"/>
</dbReference>